<feature type="domain" description="CAAX prenyl protease 2/Lysostaphin resistance protein A-like" evidence="2">
    <location>
        <begin position="132"/>
        <end position="235"/>
    </location>
</feature>
<keyword evidence="4" id="KW-1185">Reference proteome</keyword>
<evidence type="ECO:0000259" key="2">
    <source>
        <dbReference type="Pfam" id="PF02517"/>
    </source>
</evidence>
<dbReference type="EMBL" id="QUMS01000001">
    <property type="protein sequence ID" value="REG11048.1"/>
    <property type="molecule type" value="Genomic_DNA"/>
</dbReference>
<dbReference type="OrthoDB" id="193898at2"/>
<keyword evidence="3" id="KW-0378">Hydrolase</keyword>
<evidence type="ECO:0000313" key="3">
    <source>
        <dbReference type="EMBL" id="REG11048.1"/>
    </source>
</evidence>
<proteinExistence type="predicted"/>
<keyword evidence="1" id="KW-0472">Membrane</keyword>
<feature type="transmembrane region" description="Helical" evidence="1">
    <location>
        <begin position="199"/>
        <end position="217"/>
    </location>
</feature>
<dbReference type="GO" id="GO:0080120">
    <property type="term" value="P:CAAX-box protein maturation"/>
    <property type="evidence" value="ECO:0007669"/>
    <property type="project" value="UniProtKB-ARBA"/>
</dbReference>
<keyword evidence="3" id="KW-0645">Protease</keyword>
<comment type="caution">
    <text evidence="3">The sequence shown here is derived from an EMBL/GenBank/DDBJ whole genome shotgun (WGS) entry which is preliminary data.</text>
</comment>
<organism evidence="3 4">
    <name type="scientific">Pelolinea submarina</name>
    <dbReference type="NCBI Taxonomy" id="913107"/>
    <lineage>
        <taxon>Bacteria</taxon>
        <taxon>Bacillati</taxon>
        <taxon>Chloroflexota</taxon>
        <taxon>Anaerolineae</taxon>
        <taxon>Anaerolineales</taxon>
        <taxon>Anaerolineaceae</taxon>
        <taxon>Pelolinea</taxon>
    </lineage>
</organism>
<evidence type="ECO:0000256" key="1">
    <source>
        <dbReference type="SAM" id="Phobius"/>
    </source>
</evidence>
<protein>
    <submittedName>
        <fullName evidence="3">CAAX prenyl protease-like protein</fullName>
    </submittedName>
</protein>
<dbReference type="Pfam" id="PF02517">
    <property type="entry name" value="Rce1-like"/>
    <property type="match status" value="1"/>
</dbReference>
<feature type="transmembrane region" description="Helical" evidence="1">
    <location>
        <begin position="50"/>
        <end position="72"/>
    </location>
</feature>
<sequence length="248" mass="27338">MSKFSFLKLNKPLRVIIAVIVLLIVQEFAGKAGGAIADAFSYQKIDPDNAFAWQSVHHIVMLIIGVAVIAVLSRLLRDNFGFQLGDRKKGVRYFAIFTAALTIISLAFHLRLYTSGQSLTYDFALNKRNVLGTLGFQLLLSGPAEEILFRALPVTVLIHVIGKSVDIKWNISLEVILASLLFAFAHIKLSLSPFAIDANVSQLFYAFAIGTVQGMVYQESRSIIYPVLMHSLSNVLMVGTGYLFAVLI</sequence>
<dbReference type="GO" id="GO:0006508">
    <property type="term" value="P:proteolysis"/>
    <property type="evidence" value="ECO:0007669"/>
    <property type="project" value="UniProtKB-KW"/>
</dbReference>
<dbReference type="AlphaFoldDB" id="A0A347ZSU7"/>
<dbReference type="Proteomes" id="UP000256388">
    <property type="component" value="Unassembled WGS sequence"/>
</dbReference>
<reference evidence="3 4" key="1">
    <citation type="submission" date="2018-08" db="EMBL/GenBank/DDBJ databases">
        <title>Genomic Encyclopedia of Type Strains, Phase IV (KMG-IV): sequencing the most valuable type-strain genomes for metagenomic binning, comparative biology and taxonomic classification.</title>
        <authorList>
            <person name="Goeker M."/>
        </authorList>
    </citation>
    <scope>NUCLEOTIDE SEQUENCE [LARGE SCALE GENOMIC DNA]</scope>
    <source>
        <strain evidence="3 4">DSM 23923</strain>
    </source>
</reference>
<dbReference type="RefSeq" id="WP_116224195.1">
    <property type="nucleotide sequence ID" value="NZ_AP018437.1"/>
</dbReference>
<keyword evidence="1" id="KW-1133">Transmembrane helix</keyword>
<feature type="transmembrane region" description="Helical" evidence="1">
    <location>
        <begin position="223"/>
        <end position="247"/>
    </location>
</feature>
<feature type="transmembrane region" description="Helical" evidence="1">
    <location>
        <begin position="93"/>
        <end position="113"/>
    </location>
</feature>
<gene>
    <name evidence="3" type="ORF">DFR64_0921</name>
</gene>
<dbReference type="InterPro" id="IPR003675">
    <property type="entry name" value="Rce1/LyrA-like_dom"/>
</dbReference>
<keyword evidence="1" id="KW-0812">Transmembrane</keyword>
<name>A0A347ZSU7_9CHLR</name>
<dbReference type="GO" id="GO:0004175">
    <property type="term" value="F:endopeptidase activity"/>
    <property type="evidence" value="ECO:0007669"/>
    <property type="project" value="UniProtKB-ARBA"/>
</dbReference>
<evidence type="ECO:0000313" key="4">
    <source>
        <dbReference type="Proteomes" id="UP000256388"/>
    </source>
</evidence>
<accession>A0A347ZSU7</accession>